<dbReference type="PROSITE" id="PS51007">
    <property type="entry name" value="CYTC"/>
    <property type="match status" value="1"/>
</dbReference>
<keyword evidence="10" id="KW-1185">Reference proteome</keyword>
<dbReference type="PANTHER" id="PTHR11961">
    <property type="entry name" value="CYTOCHROME C"/>
    <property type="match status" value="1"/>
</dbReference>
<evidence type="ECO:0000313" key="10">
    <source>
        <dbReference type="Proteomes" id="UP000007058"/>
    </source>
</evidence>
<gene>
    <name evidence="9" type="ordered locus">amb1259</name>
</gene>
<dbReference type="STRING" id="342108.amb1259"/>
<evidence type="ECO:0000259" key="8">
    <source>
        <dbReference type="PROSITE" id="PS51007"/>
    </source>
</evidence>
<dbReference type="GO" id="GO:0046872">
    <property type="term" value="F:metal ion binding"/>
    <property type="evidence" value="ECO:0007669"/>
    <property type="project" value="UniProtKB-KW"/>
</dbReference>
<evidence type="ECO:0000256" key="5">
    <source>
        <dbReference type="ARBA" id="ARBA00023004"/>
    </source>
</evidence>
<dbReference type="InterPro" id="IPR009056">
    <property type="entry name" value="Cyt_c-like_dom"/>
</dbReference>
<dbReference type="Gene3D" id="1.10.760.10">
    <property type="entry name" value="Cytochrome c-like domain"/>
    <property type="match status" value="1"/>
</dbReference>
<keyword evidence="3 6" id="KW-0479">Metal-binding</keyword>
<feature type="chain" id="PRO_5004218170" evidence="7">
    <location>
        <begin position="25"/>
        <end position="121"/>
    </location>
</feature>
<dbReference type="KEGG" id="mag:amb1259"/>
<protein>
    <submittedName>
        <fullName evidence="9">Cytochrome C2</fullName>
    </submittedName>
</protein>
<dbReference type="AlphaFoldDB" id="Q2W7W2"/>
<dbReference type="SUPFAM" id="SSF46626">
    <property type="entry name" value="Cytochrome c"/>
    <property type="match status" value="1"/>
</dbReference>
<dbReference type="InterPro" id="IPR036909">
    <property type="entry name" value="Cyt_c-like_dom_sf"/>
</dbReference>
<dbReference type="InterPro" id="IPR002327">
    <property type="entry name" value="Cyt_c_1A/1B"/>
</dbReference>
<keyword evidence="4" id="KW-0249">Electron transport</keyword>
<evidence type="ECO:0000256" key="3">
    <source>
        <dbReference type="ARBA" id="ARBA00022723"/>
    </source>
</evidence>
<dbReference type="GO" id="GO:0009055">
    <property type="term" value="F:electron transfer activity"/>
    <property type="evidence" value="ECO:0007669"/>
    <property type="project" value="InterPro"/>
</dbReference>
<dbReference type="Proteomes" id="UP000007058">
    <property type="component" value="Chromosome"/>
</dbReference>
<evidence type="ECO:0000256" key="1">
    <source>
        <dbReference type="ARBA" id="ARBA00022448"/>
    </source>
</evidence>
<evidence type="ECO:0000256" key="7">
    <source>
        <dbReference type="SAM" id="SignalP"/>
    </source>
</evidence>
<keyword evidence="7" id="KW-0732">Signal</keyword>
<organism evidence="9 10">
    <name type="scientific">Paramagnetospirillum magneticum (strain ATCC 700264 / AMB-1)</name>
    <name type="common">Magnetospirillum magneticum</name>
    <dbReference type="NCBI Taxonomy" id="342108"/>
    <lineage>
        <taxon>Bacteria</taxon>
        <taxon>Pseudomonadati</taxon>
        <taxon>Pseudomonadota</taxon>
        <taxon>Alphaproteobacteria</taxon>
        <taxon>Rhodospirillales</taxon>
        <taxon>Magnetospirillaceae</taxon>
        <taxon>Paramagnetospirillum</taxon>
    </lineage>
</organism>
<dbReference type="GO" id="GO:0020037">
    <property type="term" value="F:heme binding"/>
    <property type="evidence" value="ECO:0007669"/>
    <property type="project" value="InterPro"/>
</dbReference>
<dbReference type="EMBL" id="AP007255">
    <property type="protein sequence ID" value="BAE50063.1"/>
    <property type="molecule type" value="Genomic_DNA"/>
</dbReference>
<sequence>MLNTKKLGLVLGAALLAAPFAASAADAPAAFNQCKACHKVEAGKHGVGPSLFGVYGAKAGHAEGYKYSDNHVKSGMVWDDANLGKYLADPKATIPGNKMAFAGLKKPEDVAAVVAYLKTLK</sequence>
<dbReference type="HOGENOM" id="CLU_060944_2_1_5"/>
<dbReference type="Pfam" id="PF00034">
    <property type="entry name" value="Cytochrom_C"/>
    <property type="match status" value="1"/>
</dbReference>
<dbReference type="RefSeq" id="WP_011383671.1">
    <property type="nucleotide sequence ID" value="NC_007626.1"/>
</dbReference>
<evidence type="ECO:0000256" key="4">
    <source>
        <dbReference type="ARBA" id="ARBA00022982"/>
    </source>
</evidence>
<dbReference type="PRINTS" id="PR00604">
    <property type="entry name" value="CYTCHRMECIAB"/>
</dbReference>
<proteinExistence type="predicted"/>
<name>Q2W7W2_PARM1</name>
<reference evidence="9 10" key="1">
    <citation type="journal article" date="2005" name="DNA Res.">
        <title>Complete genome sequence of the facultative anaerobic magnetotactic bacterium Magnetospirillum sp. strain AMB-1.</title>
        <authorList>
            <person name="Matsunaga T."/>
            <person name="Okamura Y."/>
            <person name="Fukuda Y."/>
            <person name="Wahyudi A.T."/>
            <person name="Murase Y."/>
            <person name="Takeyama H."/>
        </authorList>
    </citation>
    <scope>NUCLEOTIDE SEQUENCE [LARGE SCALE GENOMIC DNA]</scope>
    <source>
        <strain evidence="10">ATCC 700264 / AMB-1</strain>
    </source>
</reference>
<keyword evidence="1" id="KW-0813">Transport</keyword>
<evidence type="ECO:0000256" key="6">
    <source>
        <dbReference type="PROSITE-ProRule" id="PRU00433"/>
    </source>
</evidence>
<accession>Q2W7W2</accession>
<evidence type="ECO:0000256" key="2">
    <source>
        <dbReference type="ARBA" id="ARBA00022617"/>
    </source>
</evidence>
<keyword evidence="5 6" id="KW-0408">Iron</keyword>
<keyword evidence="2 6" id="KW-0349">Heme</keyword>
<feature type="domain" description="Cytochrome c" evidence="8">
    <location>
        <begin position="22"/>
        <end position="121"/>
    </location>
</feature>
<dbReference type="OrthoDB" id="9805828at2"/>
<feature type="signal peptide" evidence="7">
    <location>
        <begin position="1"/>
        <end position="24"/>
    </location>
</feature>
<evidence type="ECO:0000313" key="9">
    <source>
        <dbReference type="EMBL" id="BAE50063.1"/>
    </source>
</evidence>